<keyword evidence="4" id="KW-1003">Cell membrane</keyword>
<accession>A0A381PEW9</accession>
<evidence type="ECO:0000256" key="6">
    <source>
        <dbReference type="ARBA" id="ARBA00022692"/>
    </source>
</evidence>
<reference evidence="12" key="1">
    <citation type="submission" date="2018-05" db="EMBL/GenBank/DDBJ databases">
        <authorList>
            <person name="Lanie J.A."/>
            <person name="Ng W.-L."/>
            <person name="Kazmierczak K.M."/>
            <person name="Andrzejewski T.M."/>
            <person name="Davidsen T.M."/>
            <person name="Wayne K.J."/>
            <person name="Tettelin H."/>
            <person name="Glass J.I."/>
            <person name="Rusch D."/>
            <person name="Podicherti R."/>
            <person name="Tsui H.-C.T."/>
            <person name="Winkler M.E."/>
        </authorList>
    </citation>
    <scope>NUCLEOTIDE SEQUENCE</scope>
</reference>
<dbReference type="Gene3D" id="3.30.1150.10">
    <property type="match status" value="1"/>
</dbReference>
<feature type="transmembrane region" description="Helical" evidence="10">
    <location>
        <begin position="12"/>
        <end position="36"/>
    </location>
</feature>
<protein>
    <recommendedName>
        <fullName evidence="11">TonB C-terminal domain-containing protein</fullName>
    </recommendedName>
</protein>
<keyword evidence="9 10" id="KW-0472">Membrane</keyword>
<dbReference type="GO" id="GO:0031992">
    <property type="term" value="F:energy transducer activity"/>
    <property type="evidence" value="ECO:0007669"/>
    <property type="project" value="TreeGrafter"/>
</dbReference>
<dbReference type="Pfam" id="PF03544">
    <property type="entry name" value="TonB_C"/>
    <property type="match status" value="1"/>
</dbReference>
<keyword evidence="8 10" id="KW-1133">Transmembrane helix</keyword>
<proteinExistence type="inferred from homology"/>
<keyword evidence="3" id="KW-0813">Transport</keyword>
<evidence type="ECO:0000256" key="10">
    <source>
        <dbReference type="SAM" id="Phobius"/>
    </source>
</evidence>
<sequence>MATADEDLSRQRFGFTIFLSVCFHSIVILGVSFTYFGKLNNNNALEVTFAQHHSILTSDDVRFVTRESQNGDRAIDEATAPSKPFKSDFNNNLIQEVLPVPGMVNIANEVEMQNIAIFSTSVGKDKTNQQLEMLEPEKQQPASEESTSKKLSVAIRSLQEQLNIRRQAYDKRPRRYTISSASTKKSHDALYLDNWRRRIEAIGNINYPKEARREQIYGSLRLLVALLPNGEVKSIQVMKSSQHKVLDQAAIEIVELAAPFQPFPQAMRDEVDILEIIRTWHFHEGNALTSF</sequence>
<evidence type="ECO:0000313" key="12">
    <source>
        <dbReference type="EMBL" id="SUZ65551.1"/>
    </source>
</evidence>
<dbReference type="GO" id="GO:0015031">
    <property type="term" value="P:protein transport"/>
    <property type="evidence" value="ECO:0007669"/>
    <property type="project" value="UniProtKB-KW"/>
</dbReference>
<keyword evidence="6 10" id="KW-0812">Transmembrane</keyword>
<dbReference type="SUPFAM" id="SSF74653">
    <property type="entry name" value="TolA/TonB C-terminal domain"/>
    <property type="match status" value="1"/>
</dbReference>
<dbReference type="GO" id="GO:0098797">
    <property type="term" value="C:plasma membrane protein complex"/>
    <property type="evidence" value="ECO:0007669"/>
    <property type="project" value="TreeGrafter"/>
</dbReference>
<dbReference type="PANTHER" id="PTHR33446">
    <property type="entry name" value="PROTEIN TONB-RELATED"/>
    <property type="match status" value="1"/>
</dbReference>
<evidence type="ECO:0000256" key="2">
    <source>
        <dbReference type="ARBA" id="ARBA00006555"/>
    </source>
</evidence>
<name>A0A381PEW9_9ZZZZ</name>
<dbReference type="EMBL" id="UINC01000961">
    <property type="protein sequence ID" value="SUZ65551.1"/>
    <property type="molecule type" value="Genomic_DNA"/>
</dbReference>
<dbReference type="PANTHER" id="PTHR33446:SF11">
    <property type="entry name" value="TONB3"/>
    <property type="match status" value="1"/>
</dbReference>
<evidence type="ECO:0000256" key="4">
    <source>
        <dbReference type="ARBA" id="ARBA00022475"/>
    </source>
</evidence>
<keyword evidence="7" id="KW-0653">Protein transport</keyword>
<dbReference type="InterPro" id="IPR051045">
    <property type="entry name" value="TonB-dependent_transducer"/>
</dbReference>
<evidence type="ECO:0000256" key="3">
    <source>
        <dbReference type="ARBA" id="ARBA00022448"/>
    </source>
</evidence>
<comment type="similarity">
    <text evidence="2">Belongs to the TonB family.</text>
</comment>
<comment type="subcellular location">
    <subcellularLocation>
        <location evidence="1">Cell inner membrane</location>
        <topology evidence="1">Single-pass membrane protein</topology>
        <orientation evidence="1">Periplasmic side</orientation>
    </subcellularLocation>
</comment>
<dbReference type="InterPro" id="IPR006260">
    <property type="entry name" value="TonB/TolA_C"/>
</dbReference>
<evidence type="ECO:0000256" key="5">
    <source>
        <dbReference type="ARBA" id="ARBA00022519"/>
    </source>
</evidence>
<dbReference type="NCBIfam" id="TIGR01352">
    <property type="entry name" value="tonB_Cterm"/>
    <property type="match status" value="1"/>
</dbReference>
<evidence type="ECO:0000256" key="9">
    <source>
        <dbReference type="ARBA" id="ARBA00023136"/>
    </source>
</evidence>
<dbReference type="InterPro" id="IPR037682">
    <property type="entry name" value="TonB_C"/>
</dbReference>
<evidence type="ECO:0000256" key="1">
    <source>
        <dbReference type="ARBA" id="ARBA00004383"/>
    </source>
</evidence>
<dbReference type="AlphaFoldDB" id="A0A381PEW9"/>
<keyword evidence="5" id="KW-0997">Cell inner membrane</keyword>
<evidence type="ECO:0000259" key="11">
    <source>
        <dbReference type="PROSITE" id="PS52015"/>
    </source>
</evidence>
<evidence type="ECO:0000256" key="8">
    <source>
        <dbReference type="ARBA" id="ARBA00022989"/>
    </source>
</evidence>
<dbReference type="GO" id="GO:0055085">
    <property type="term" value="P:transmembrane transport"/>
    <property type="evidence" value="ECO:0007669"/>
    <property type="project" value="InterPro"/>
</dbReference>
<feature type="domain" description="TonB C-terminal" evidence="11">
    <location>
        <begin position="192"/>
        <end position="284"/>
    </location>
</feature>
<dbReference type="PROSITE" id="PS52015">
    <property type="entry name" value="TONB_CTD"/>
    <property type="match status" value="1"/>
</dbReference>
<organism evidence="12">
    <name type="scientific">marine metagenome</name>
    <dbReference type="NCBI Taxonomy" id="408172"/>
    <lineage>
        <taxon>unclassified sequences</taxon>
        <taxon>metagenomes</taxon>
        <taxon>ecological metagenomes</taxon>
    </lineage>
</organism>
<evidence type="ECO:0000256" key="7">
    <source>
        <dbReference type="ARBA" id="ARBA00022927"/>
    </source>
</evidence>
<gene>
    <name evidence="12" type="ORF">METZ01_LOCUS18405</name>
</gene>